<organism evidence="1 2">
    <name type="scientific">Rhodonellum ikkaensis</name>
    <dbReference type="NCBI Taxonomy" id="336829"/>
    <lineage>
        <taxon>Bacteria</taxon>
        <taxon>Pseudomonadati</taxon>
        <taxon>Bacteroidota</taxon>
        <taxon>Cytophagia</taxon>
        <taxon>Cytophagales</taxon>
        <taxon>Cytophagaceae</taxon>
        <taxon>Rhodonellum</taxon>
    </lineage>
</organism>
<evidence type="ECO:0000313" key="2">
    <source>
        <dbReference type="Proteomes" id="UP000199663"/>
    </source>
</evidence>
<reference evidence="1 2" key="1">
    <citation type="submission" date="2016-10" db="EMBL/GenBank/DDBJ databases">
        <authorList>
            <person name="Varghese N."/>
            <person name="Submissions S."/>
        </authorList>
    </citation>
    <scope>NUCLEOTIDE SEQUENCE [LARGE SCALE GENOMIC DNA]</scope>
    <source>
        <strain evidence="1 2">DSM 17997</strain>
    </source>
</reference>
<evidence type="ECO:0000313" key="1">
    <source>
        <dbReference type="EMBL" id="SDZ49555.1"/>
    </source>
</evidence>
<accession>A0A1H3TIS1</accession>
<dbReference type="RefSeq" id="WP_019600005.1">
    <property type="nucleotide sequence ID" value="NZ_FNQC01000017.1"/>
</dbReference>
<dbReference type="NCBIfam" id="TIGR03519">
    <property type="entry name" value="T9SS_PorP_fam"/>
    <property type="match status" value="1"/>
</dbReference>
<gene>
    <name evidence="1" type="ORF">SAMN05444412_11793</name>
</gene>
<protein>
    <submittedName>
        <fullName evidence="1">Type IX secretion system membrane protein, PorP/SprF family</fullName>
    </submittedName>
</protein>
<sequence length="340" mass="38359">MVRKRILIICLVVIGFPCFSQDLQFSQFYASPLYLNPAFAGSSELTRVGVNFRNQWPGLDRSFISYSAYLDHFIAGKNSGVGIVVNGSRESLSNLQSMEVGLLYSYRLRLGQSRYLHFGTQGSFVSRSANFEEVVFSSQLDIDRGTIDGGNGTWAPEDGNKRFADFNAGLLYYQDRFWLGASAHHLTQPNISYLGNDLNRLPIKYSLHGGVQFKLPSGFINDYFNNSRQERTFSVAFNYKQQGIFNQLDFGTELYFEPLILGLWYRGIPTKNMLPNNEALIAVLGFSLPNGLDMGYSYDYTLSKLGWRNSGGAHEISMRYSFNFADPAGKSRSVLPSFKY</sequence>
<dbReference type="InterPro" id="IPR019861">
    <property type="entry name" value="PorP/SprF_Bacteroidetes"/>
</dbReference>
<keyword evidence="2" id="KW-1185">Reference proteome</keyword>
<dbReference type="EMBL" id="FNQC01000017">
    <property type="protein sequence ID" value="SDZ49555.1"/>
    <property type="molecule type" value="Genomic_DNA"/>
</dbReference>
<dbReference type="Proteomes" id="UP000199663">
    <property type="component" value="Unassembled WGS sequence"/>
</dbReference>
<name>A0A1H3TIS1_9BACT</name>
<proteinExistence type="predicted"/>
<comment type="caution">
    <text evidence="1">The sequence shown here is derived from an EMBL/GenBank/DDBJ whole genome shotgun (WGS) entry which is preliminary data.</text>
</comment>
<dbReference type="Pfam" id="PF11751">
    <property type="entry name" value="PorP_SprF"/>
    <property type="match status" value="1"/>
</dbReference>